<dbReference type="InterPro" id="IPR027417">
    <property type="entry name" value="P-loop_NTPase"/>
</dbReference>
<evidence type="ECO:0000256" key="2">
    <source>
        <dbReference type="ARBA" id="ARBA00023134"/>
    </source>
</evidence>
<dbReference type="Proteomes" id="UP000823405">
    <property type="component" value="Unassembled WGS sequence"/>
</dbReference>
<dbReference type="InterPro" id="IPR024156">
    <property type="entry name" value="Small_GTPase_ARF"/>
</dbReference>
<dbReference type="GO" id="GO:0003924">
    <property type="term" value="F:GTPase activity"/>
    <property type="evidence" value="ECO:0007669"/>
    <property type="project" value="InterPro"/>
</dbReference>
<evidence type="ECO:0000313" key="5">
    <source>
        <dbReference type="Proteomes" id="UP000823405"/>
    </source>
</evidence>
<dbReference type="AlphaFoldDB" id="A0A9P6QRB5"/>
<reference evidence="4" key="1">
    <citation type="journal article" date="2020" name="Fungal Divers.">
        <title>Resolving the Mortierellaceae phylogeny through synthesis of multi-gene phylogenetics and phylogenomics.</title>
        <authorList>
            <person name="Vandepol N."/>
            <person name="Liber J."/>
            <person name="Desiro A."/>
            <person name="Na H."/>
            <person name="Kennedy M."/>
            <person name="Barry K."/>
            <person name="Grigoriev I.V."/>
            <person name="Miller A.N."/>
            <person name="O'Donnell K."/>
            <person name="Stajich J.E."/>
            <person name="Bonito G."/>
        </authorList>
    </citation>
    <scope>NUCLEOTIDE SEQUENCE</scope>
    <source>
        <strain evidence="4">NVP60</strain>
    </source>
</reference>
<proteinExistence type="predicted"/>
<dbReference type="InterPro" id="IPR006689">
    <property type="entry name" value="Small_GTPase_ARF/SAR"/>
</dbReference>
<accession>A0A9P6QRB5</accession>
<comment type="caution">
    <text evidence="4">The sequence shown here is derived from an EMBL/GenBank/DDBJ whole genome shotgun (WGS) entry which is preliminary data.</text>
</comment>
<evidence type="ECO:0000313" key="4">
    <source>
        <dbReference type="EMBL" id="KAG0295567.1"/>
    </source>
</evidence>
<feature type="binding site" evidence="3">
    <location>
        <position position="74"/>
    </location>
    <ligand>
        <name>GTP</name>
        <dbReference type="ChEBI" id="CHEBI:37565"/>
    </ligand>
</feature>
<evidence type="ECO:0000256" key="1">
    <source>
        <dbReference type="ARBA" id="ARBA00022741"/>
    </source>
</evidence>
<dbReference type="PROSITE" id="PS51417">
    <property type="entry name" value="ARF"/>
    <property type="match status" value="1"/>
</dbReference>
<sequence>MCRTIWGALLRHDPPVIVLGCEGSGFRSFTRKQRDQQRIRKKRSVLDTYSIGQGYSLRDETHSTWIHVNVDIYGGDPCVRWRDLPVGTAGVICIVDSSDEEMIELTRVALSGFYERHENLLKESALLVLANKQDRVDALSVMEVMRKMELETRFEGRRWHIQGTDTISGDGIEEGLEWIAMQISMIR</sequence>
<keyword evidence="1 3" id="KW-0547">Nucleotide-binding</keyword>
<keyword evidence="5" id="KW-1185">Reference proteome</keyword>
<dbReference type="OrthoDB" id="2412813at2759"/>
<protein>
    <submittedName>
        <fullName evidence="4">Arf GTPase arf1</fullName>
    </submittedName>
</protein>
<dbReference type="EMBL" id="JAAAIN010002224">
    <property type="protein sequence ID" value="KAG0295567.1"/>
    <property type="molecule type" value="Genomic_DNA"/>
</dbReference>
<dbReference type="PANTHER" id="PTHR11711">
    <property type="entry name" value="ADP RIBOSYLATION FACTOR-RELATED"/>
    <property type="match status" value="1"/>
</dbReference>
<dbReference type="Gene3D" id="3.40.50.300">
    <property type="entry name" value="P-loop containing nucleotide triphosphate hydrolases"/>
    <property type="match status" value="1"/>
</dbReference>
<dbReference type="SUPFAM" id="SSF52540">
    <property type="entry name" value="P-loop containing nucleoside triphosphate hydrolases"/>
    <property type="match status" value="1"/>
</dbReference>
<dbReference type="GO" id="GO:0005525">
    <property type="term" value="F:GTP binding"/>
    <property type="evidence" value="ECO:0007669"/>
    <property type="project" value="UniProtKB-KW"/>
</dbReference>
<evidence type="ECO:0000256" key="3">
    <source>
        <dbReference type="PIRSR" id="PIRSR606689-1"/>
    </source>
</evidence>
<gene>
    <name evidence="4" type="primary">ARF1_1</name>
    <name evidence="4" type="ORF">BGZ97_004800</name>
</gene>
<organism evidence="4 5">
    <name type="scientific">Linnemannia gamsii</name>
    <dbReference type="NCBI Taxonomy" id="64522"/>
    <lineage>
        <taxon>Eukaryota</taxon>
        <taxon>Fungi</taxon>
        <taxon>Fungi incertae sedis</taxon>
        <taxon>Mucoromycota</taxon>
        <taxon>Mortierellomycotina</taxon>
        <taxon>Mortierellomycetes</taxon>
        <taxon>Mortierellales</taxon>
        <taxon>Mortierellaceae</taxon>
        <taxon>Linnemannia</taxon>
    </lineage>
</organism>
<dbReference type="SMART" id="SM00177">
    <property type="entry name" value="ARF"/>
    <property type="match status" value="1"/>
</dbReference>
<keyword evidence="2 3" id="KW-0342">GTP-binding</keyword>
<dbReference type="Pfam" id="PF00025">
    <property type="entry name" value="Arf"/>
    <property type="match status" value="1"/>
</dbReference>
<feature type="binding site" evidence="3">
    <location>
        <begin position="131"/>
        <end position="134"/>
    </location>
    <ligand>
        <name>GTP</name>
        <dbReference type="ChEBI" id="CHEBI:37565"/>
    </ligand>
</feature>
<name>A0A9P6QRB5_9FUNG</name>